<accession>A0A1W0WQV9</accession>
<evidence type="ECO:0000256" key="2">
    <source>
        <dbReference type="ARBA" id="ARBA00022692"/>
    </source>
</evidence>
<dbReference type="Proteomes" id="UP000192578">
    <property type="component" value="Unassembled WGS sequence"/>
</dbReference>
<dbReference type="GO" id="GO:0004930">
    <property type="term" value="F:G protein-coupled receptor activity"/>
    <property type="evidence" value="ECO:0007669"/>
    <property type="project" value="InterPro"/>
</dbReference>
<dbReference type="PROSITE" id="PS50262">
    <property type="entry name" value="G_PROTEIN_RECEP_F1_2"/>
    <property type="match status" value="1"/>
</dbReference>
<keyword evidence="2 6" id="KW-0812">Transmembrane</keyword>
<dbReference type="OrthoDB" id="6435638at2759"/>
<feature type="domain" description="G-protein coupled receptors family 1 profile" evidence="7">
    <location>
        <begin position="1"/>
        <end position="163"/>
    </location>
</feature>
<reference evidence="9" key="1">
    <citation type="submission" date="2017-01" db="EMBL/GenBank/DDBJ databases">
        <title>Comparative genomics of anhydrobiosis in the tardigrade Hypsibius dujardini.</title>
        <authorList>
            <person name="Yoshida Y."/>
            <person name="Koutsovoulos G."/>
            <person name="Laetsch D."/>
            <person name="Stevens L."/>
            <person name="Kumar S."/>
            <person name="Horikawa D."/>
            <person name="Ishino K."/>
            <person name="Komine S."/>
            <person name="Tomita M."/>
            <person name="Blaxter M."/>
            <person name="Arakawa K."/>
        </authorList>
    </citation>
    <scope>NUCLEOTIDE SEQUENCE [LARGE SCALE GENOMIC DNA]</scope>
    <source>
        <strain evidence="9">Z151</strain>
    </source>
</reference>
<sequence length="221" mass="25080">MPGVHDCWATFVVEWGSKAHVSWFAVSIFIIPTSILTATFARAIWTGLKLHRHDANAGSLQPDDSASLEGRSHTNLTQDPQEYVGHSYSELSPGIARRLNIRNKLLREKLIAAFIVCYICCWTPFISLLLYTTFHPTRRVNVSTFNILTFLTKLHICANPWIYLVFVVVKIGRYARGGSGRNWMGTLEEQDLVTSSGLNTEMDLQEPRTGRVWHREEFGRG</sequence>
<feature type="transmembrane region" description="Helical" evidence="6">
    <location>
        <begin position="110"/>
        <end position="130"/>
    </location>
</feature>
<evidence type="ECO:0000256" key="4">
    <source>
        <dbReference type="ARBA" id="ARBA00023136"/>
    </source>
</evidence>
<evidence type="ECO:0000256" key="5">
    <source>
        <dbReference type="SAM" id="MobiDB-lite"/>
    </source>
</evidence>
<comment type="caution">
    <text evidence="8">The sequence shown here is derived from an EMBL/GenBank/DDBJ whole genome shotgun (WGS) entry which is preliminary data.</text>
</comment>
<feature type="transmembrane region" description="Helical" evidence="6">
    <location>
        <begin position="20"/>
        <end position="45"/>
    </location>
</feature>
<evidence type="ECO:0000256" key="1">
    <source>
        <dbReference type="ARBA" id="ARBA00004370"/>
    </source>
</evidence>
<dbReference type="GO" id="GO:0016020">
    <property type="term" value="C:membrane"/>
    <property type="evidence" value="ECO:0007669"/>
    <property type="project" value="UniProtKB-SubCell"/>
</dbReference>
<dbReference type="Pfam" id="PF00001">
    <property type="entry name" value="7tm_1"/>
    <property type="match status" value="1"/>
</dbReference>
<feature type="region of interest" description="Disordered" evidence="5">
    <location>
        <begin position="59"/>
        <end position="79"/>
    </location>
</feature>
<keyword evidence="9" id="KW-1185">Reference proteome</keyword>
<dbReference type="Gene3D" id="1.20.1070.10">
    <property type="entry name" value="Rhodopsin 7-helix transmembrane proteins"/>
    <property type="match status" value="1"/>
</dbReference>
<dbReference type="InterPro" id="IPR000276">
    <property type="entry name" value="GPCR_Rhodpsn"/>
</dbReference>
<gene>
    <name evidence="8" type="ORF">BV898_08360</name>
</gene>
<feature type="transmembrane region" description="Helical" evidence="6">
    <location>
        <begin position="150"/>
        <end position="169"/>
    </location>
</feature>
<dbReference type="InterPro" id="IPR017452">
    <property type="entry name" value="GPCR_Rhodpsn_7TM"/>
</dbReference>
<protein>
    <recommendedName>
        <fullName evidence="7">G-protein coupled receptors family 1 profile domain-containing protein</fullName>
    </recommendedName>
</protein>
<evidence type="ECO:0000313" key="8">
    <source>
        <dbReference type="EMBL" id="OQV17590.1"/>
    </source>
</evidence>
<evidence type="ECO:0000259" key="7">
    <source>
        <dbReference type="PROSITE" id="PS50262"/>
    </source>
</evidence>
<dbReference type="SUPFAM" id="SSF81321">
    <property type="entry name" value="Family A G protein-coupled receptor-like"/>
    <property type="match status" value="1"/>
</dbReference>
<organism evidence="8 9">
    <name type="scientific">Hypsibius exemplaris</name>
    <name type="common">Freshwater tardigrade</name>
    <dbReference type="NCBI Taxonomy" id="2072580"/>
    <lineage>
        <taxon>Eukaryota</taxon>
        <taxon>Metazoa</taxon>
        <taxon>Ecdysozoa</taxon>
        <taxon>Tardigrada</taxon>
        <taxon>Eutardigrada</taxon>
        <taxon>Parachela</taxon>
        <taxon>Hypsibioidea</taxon>
        <taxon>Hypsibiidae</taxon>
        <taxon>Hypsibius</taxon>
    </lineage>
</organism>
<dbReference type="AlphaFoldDB" id="A0A1W0WQV9"/>
<keyword evidence="3 6" id="KW-1133">Transmembrane helix</keyword>
<evidence type="ECO:0000256" key="6">
    <source>
        <dbReference type="SAM" id="Phobius"/>
    </source>
</evidence>
<dbReference type="EMBL" id="MTYJ01000059">
    <property type="protein sequence ID" value="OQV17590.1"/>
    <property type="molecule type" value="Genomic_DNA"/>
</dbReference>
<keyword evidence="4 6" id="KW-0472">Membrane</keyword>
<evidence type="ECO:0000256" key="3">
    <source>
        <dbReference type="ARBA" id="ARBA00022989"/>
    </source>
</evidence>
<comment type="subcellular location">
    <subcellularLocation>
        <location evidence="1">Membrane</location>
    </subcellularLocation>
</comment>
<proteinExistence type="predicted"/>
<name>A0A1W0WQV9_HYPEX</name>
<evidence type="ECO:0000313" key="9">
    <source>
        <dbReference type="Proteomes" id="UP000192578"/>
    </source>
</evidence>